<keyword evidence="9" id="KW-1185">Reference proteome</keyword>
<dbReference type="Proteomes" id="UP000032336">
    <property type="component" value="Unassembled WGS sequence"/>
</dbReference>
<dbReference type="Pfam" id="PF01012">
    <property type="entry name" value="ETF"/>
    <property type="match status" value="1"/>
</dbReference>
<gene>
    <name evidence="8" type="primary">etfA</name>
    <name evidence="8" type="ORF">FEAC_18470</name>
</gene>
<dbReference type="InterPro" id="IPR014730">
    <property type="entry name" value="ETF_a/b_N"/>
</dbReference>
<feature type="domain" description="Electron transfer flavoprotein alpha/beta-subunit N-terminal" evidence="7">
    <location>
        <begin position="4"/>
        <end position="190"/>
    </location>
</feature>
<dbReference type="Gene3D" id="3.40.50.620">
    <property type="entry name" value="HUPs"/>
    <property type="match status" value="1"/>
</dbReference>
<dbReference type="PANTHER" id="PTHR43153:SF1">
    <property type="entry name" value="ELECTRON TRANSFER FLAVOPROTEIN SUBUNIT ALPHA, MITOCHONDRIAL"/>
    <property type="match status" value="1"/>
</dbReference>
<dbReference type="InterPro" id="IPR001308">
    <property type="entry name" value="ETF_a/FixB"/>
</dbReference>
<evidence type="ECO:0000256" key="4">
    <source>
        <dbReference type="ARBA" id="ARBA00022827"/>
    </source>
</evidence>
<feature type="binding site" evidence="6">
    <location>
        <position position="210"/>
    </location>
    <ligand>
        <name>FAD</name>
        <dbReference type="ChEBI" id="CHEBI:57692"/>
    </ligand>
</feature>
<feature type="binding site" evidence="6">
    <location>
        <begin position="266"/>
        <end position="273"/>
    </location>
    <ligand>
        <name>FAD</name>
        <dbReference type="ChEBI" id="CHEBI:57692"/>
    </ligand>
</feature>
<keyword evidence="3" id="KW-0285">Flavoprotein</keyword>
<evidence type="ECO:0000313" key="9">
    <source>
        <dbReference type="Proteomes" id="UP000032336"/>
    </source>
</evidence>
<comment type="caution">
    <text evidence="8">The sequence shown here is derived from an EMBL/GenBank/DDBJ whole genome shotgun (WGS) entry which is preliminary data.</text>
</comment>
<comment type="similarity">
    <text evidence="1">Belongs to the ETF alpha-subunit/FixB family.</text>
</comment>
<evidence type="ECO:0000313" key="8">
    <source>
        <dbReference type="EMBL" id="KJE76363.1"/>
    </source>
</evidence>
<dbReference type="GO" id="GO:0009055">
    <property type="term" value="F:electron transfer activity"/>
    <property type="evidence" value="ECO:0007669"/>
    <property type="project" value="InterPro"/>
</dbReference>
<reference evidence="8 9" key="1">
    <citation type="submission" date="2015-01" db="EMBL/GenBank/DDBJ databases">
        <title>Draft genome of the acidophilic iron oxidizer Ferrimicrobium acidiphilum strain T23.</title>
        <authorList>
            <person name="Poehlein A."/>
            <person name="Eisen S."/>
            <person name="Schloemann M."/>
            <person name="Johnson B.D."/>
            <person name="Daniel R."/>
            <person name="Muehling M."/>
        </authorList>
    </citation>
    <scope>NUCLEOTIDE SEQUENCE [LARGE SCALE GENOMIC DNA]</scope>
    <source>
        <strain evidence="8 9">T23</strain>
    </source>
</reference>
<evidence type="ECO:0000256" key="5">
    <source>
        <dbReference type="ARBA" id="ARBA00025649"/>
    </source>
</evidence>
<dbReference type="AlphaFoldDB" id="A0A0D8FSW0"/>
<evidence type="ECO:0000256" key="2">
    <source>
        <dbReference type="ARBA" id="ARBA00011355"/>
    </source>
</evidence>
<dbReference type="Pfam" id="PF00766">
    <property type="entry name" value="ETF_alpha"/>
    <property type="match status" value="1"/>
</dbReference>
<feature type="binding site" evidence="6">
    <location>
        <begin position="249"/>
        <end position="253"/>
    </location>
    <ligand>
        <name>FAD</name>
        <dbReference type="ChEBI" id="CHEBI:57692"/>
    </ligand>
</feature>
<comment type="function">
    <text evidence="5">The electron transfer flavoprotein serves as a specific electron acceptor for other dehydrogenases. It transfers the electrons to the main respiratory chain via ETF-ubiquinone oxidoreductase (ETF dehydrogenase).</text>
</comment>
<dbReference type="PANTHER" id="PTHR43153">
    <property type="entry name" value="ELECTRON TRANSFER FLAVOPROTEIN ALPHA"/>
    <property type="match status" value="1"/>
</dbReference>
<dbReference type="GeneID" id="78372985"/>
<sequence>MITNCVILAEPQGSGIAPVAFELATLARGVSEQVTAVVFDVDAQAAAEALAVYGVTSVVSLGATSSHLPGVPVADAMREVVDSVGANAVFVAQSYTGRDVLARLSVLLDAPVLTNAVNVREDDGGLVVENLVFGGEKVVSSKISAPIQLIAIRPKSVAAEAAASATQPSVTEQNISADAQANRAVIVSSHVEERQGPKLDEAEVVVSGGRGLGNADNYHYIEELANLLHGATGASRAIVDAGWVPYAYQVGQTGKTVKPNLYLAVGISGATQHMVGMKGAKNIIAINKDKDAPILQIADLGVVADAQKLLPRLIEAIRQKTGA</sequence>
<dbReference type="SMART" id="SM00893">
    <property type="entry name" value="ETF"/>
    <property type="match status" value="1"/>
</dbReference>
<dbReference type="InterPro" id="IPR029035">
    <property type="entry name" value="DHS-like_NAD/FAD-binding_dom"/>
</dbReference>
<evidence type="ECO:0000256" key="6">
    <source>
        <dbReference type="PIRSR" id="PIRSR000089-1"/>
    </source>
</evidence>
<keyword evidence="4 6" id="KW-0274">FAD</keyword>
<dbReference type="InterPro" id="IPR014731">
    <property type="entry name" value="ETF_asu_C"/>
</dbReference>
<evidence type="ECO:0000256" key="1">
    <source>
        <dbReference type="ARBA" id="ARBA00005817"/>
    </source>
</evidence>
<dbReference type="PATRIC" id="fig|1121877.4.peg.2055"/>
<dbReference type="RefSeq" id="WP_035389841.1">
    <property type="nucleotide sequence ID" value="NZ_JQKF01000016.1"/>
</dbReference>
<dbReference type="OrthoDB" id="9770286at2"/>
<proteinExistence type="inferred from homology"/>
<name>A0A0D8FSW0_9ACTN</name>
<organism evidence="8 9">
    <name type="scientific">Ferrimicrobium acidiphilum DSM 19497</name>
    <dbReference type="NCBI Taxonomy" id="1121877"/>
    <lineage>
        <taxon>Bacteria</taxon>
        <taxon>Bacillati</taxon>
        <taxon>Actinomycetota</taxon>
        <taxon>Acidimicrobiia</taxon>
        <taxon>Acidimicrobiales</taxon>
        <taxon>Acidimicrobiaceae</taxon>
        <taxon>Ferrimicrobium</taxon>
    </lineage>
</organism>
<dbReference type="SUPFAM" id="SSF52467">
    <property type="entry name" value="DHS-like NAD/FAD-binding domain"/>
    <property type="match status" value="1"/>
</dbReference>
<dbReference type="SUPFAM" id="SSF52402">
    <property type="entry name" value="Adenine nucleotide alpha hydrolases-like"/>
    <property type="match status" value="1"/>
</dbReference>
<feature type="binding site" evidence="6">
    <location>
        <position position="287"/>
    </location>
    <ligand>
        <name>FAD</name>
        <dbReference type="ChEBI" id="CHEBI:57692"/>
    </ligand>
</feature>
<dbReference type="InterPro" id="IPR014729">
    <property type="entry name" value="Rossmann-like_a/b/a_fold"/>
</dbReference>
<dbReference type="EMBL" id="JXUW01000017">
    <property type="protein sequence ID" value="KJE76363.1"/>
    <property type="molecule type" value="Genomic_DNA"/>
</dbReference>
<dbReference type="GO" id="GO:0033539">
    <property type="term" value="P:fatty acid beta-oxidation using acyl-CoA dehydrogenase"/>
    <property type="evidence" value="ECO:0007669"/>
    <property type="project" value="TreeGrafter"/>
</dbReference>
<comment type="cofactor">
    <cofactor evidence="6">
        <name>FAD</name>
        <dbReference type="ChEBI" id="CHEBI:57692"/>
    </cofactor>
    <text evidence="6">Binds 1 FAD per dimer.</text>
</comment>
<dbReference type="Gene3D" id="3.40.50.1220">
    <property type="entry name" value="TPP-binding domain"/>
    <property type="match status" value="1"/>
</dbReference>
<feature type="binding site" evidence="6">
    <location>
        <begin position="235"/>
        <end position="236"/>
    </location>
    <ligand>
        <name>FAD</name>
        <dbReference type="ChEBI" id="CHEBI:57692"/>
    </ligand>
</feature>
<protein>
    <submittedName>
        <fullName evidence="8">Electron transfer flavoprotein subunit alpha</fullName>
    </submittedName>
</protein>
<dbReference type="FunFam" id="3.40.50.1220:FF:000001">
    <property type="entry name" value="Electron transfer flavoprotein, alpha subunit"/>
    <property type="match status" value="1"/>
</dbReference>
<dbReference type="eggNOG" id="COG2025">
    <property type="taxonomic scope" value="Bacteria"/>
</dbReference>
<dbReference type="PIRSF" id="PIRSF000089">
    <property type="entry name" value="Electra_flavoP_a"/>
    <property type="match status" value="1"/>
</dbReference>
<dbReference type="GO" id="GO:0050660">
    <property type="term" value="F:flavin adenine dinucleotide binding"/>
    <property type="evidence" value="ECO:0007669"/>
    <property type="project" value="InterPro"/>
</dbReference>
<accession>A0A0D8FSW0</accession>
<dbReference type="STRING" id="1121877.FEAC_18470"/>
<evidence type="ECO:0000256" key="3">
    <source>
        <dbReference type="ARBA" id="ARBA00022630"/>
    </source>
</evidence>
<evidence type="ECO:0000259" key="7">
    <source>
        <dbReference type="SMART" id="SM00893"/>
    </source>
</evidence>
<comment type="subunit">
    <text evidence="2">Heterodimer of an alpha and a beta subunit.</text>
</comment>